<feature type="region of interest" description="Disordered" evidence="2">
    <location>
        <begin position="732"/>
        <end position="814"/>
    </location>
</feature>
<dbReference type="Proteomes" id="UP000190274">
    <property type="component" value="Chromosome E"/>
</dbReference>
<keyword evidence="4" id="KW-1185">Reference proteome</keyword>
<evidence type="ECO:0000256" key="2">
    <source>
        <dbReference type="SAM" id="MobiDB-lite"/>
    </source>
</evidence>
<feature type="coiled-coil region" evidence="1">
    <location>
        <begin position="148"/>
        <end position="238"/>
    </location>
</feature>
<protein>
    <submittedName>
        <fullName evidence="3">LADA_0E07294g1_1</fullName>
    </submittedName>
</protein>
<dbReference type="STRING" id="1266660.A0A1G4JCU6"/>
<reference evidence="4" key="1">
    <citation type="submission" date="2016-03" db="EMBL/GenBank/DDBJ databases">
        <authorList>
            <person name="Devillers H."/>
        </authorList>
    </citation>
    <scope>NUCLEOTIDE SEQUENCE [LARGE SCALE GENOMIC DNA]</scope>
</reference>
<feature type="compositionally biased region" description="Basic and acidic residues" evidence="2">
    <location>
        <begin position="794"/>
        <end position="805"/>
    </location>
</feature>
<proteinExistence type="predicted"/>
<feature type="coiled-coil region" evidence="1">
    <location>
        <begin position="499"/>
        <end position="645"/>
    </location>
</feature>
<keyword evidence="1" id="KW-0175">Coiled coil</keyword>
<feature type="compositionally biased region" description="Low complexity" evidence="2">
    <location>
        <begin position="741"/>
        <end position="757"/>
    </location>
</feature>
<name>A0A1G4JCU6_9SACH</name>
<feature type="compositionally biased region" description="Polar residues" evidence="2">
    <location>
        <begin position="763"/>
        <end position="787"/>
    </location>
</feature>
<dbReference type="AlphaFoldDB" id="A0A1G4JCU6"/>
<accession>A0A1G4JCU6</accession>
<evidence type="ECO:0000313" key="3">
    <source>
        <dbReference type="EMBL" id="SCU87959.1"/>
    </source>
</evidence>
<sequence length="814" mass="92621">MSNFFRDSAHGFKPRSNIFSKLRNKDPEADSDTNTDNGVLDADWGYSQERTSNMDGVDSRFLTHETNISIANESTPKTKSLTGKNKGFEEEELEITEVRNVNVAHQHDERKHEIPGGKNRALHEQLLKVKNVMESSDTSTNEVLLEAFNNTQRICSNLKSELQRLKSENQQQSRLVSNYKAEIMNIEGKVGQYRQLLASIETKSVDLQKQKQTSEEQLLKLRSDYDELVERLHNYTKDSGSIRKLLEETRSTQKRSDAEIAKRLKELEYLKKELNNSSGLLSEEKLKNRDLMQELKKFREYSNVLLDKTLKKMDQDIRKELSSISISVKSTNSKNSTLVQEDLQRFLVSLRAAIVEDFKNENQVFNEQANQNFVQGLATLKKALEDGLTFDRNSTKNENAKINRVEFLLDDFAKKLERSLPKESSSKTSGALMSNLHDSVKDVQEVVNAVNDKLYQYSKQLTLISTHEQKIDGLHEKLHAVALQKSEAVLLIKARNTEIEELNSQLSTKSNSVGRLAEEGKELNLKVLGLERVVEAKAQEMSKMEQELQMTRVNCDNKLTAQNEILKLVTGERDRLQAEVGMFNQLKDEVEREKMCAKSKAKKINDQVQNLNVEVIQLKARELELDEENRKLKNTVEQLNLDSRESGDQVLGLKQKVVRLENEKNTGASENLDHQDKIALLEQQLLTVRKQMQNLKDQRHKVPQIKKHALQVTQHPRELQGNRSSKVVANATSGAPTAPASQSNDAFDLSSSSASSNDDLEMTNPSPNTSKSSKTRVPTSMSRSATSAKKKKLLLHEEADNLDSKHRGRKKRRF</sequence>
<dbReference type="EMBL" id="LT598455">
    <property type="protein sequence ID" value="SCU87959.1"/>
    <property type="molecule type" value="Genomic_DNA"/>
</dbReference>
<feature type="region of interest" description="Disordered" evidence="2">
    <location>
        <begin position="18"/>
        <end position="42"/>
    </location>
</feature>
<gene>
    <name evidence="3" type="ORF">LADA_0E07294G</name>
</gene>
<dbReference type="OrthoDB" id="4036563at2759"/>
<evidence type="ECO:0000313" key="4">
    <source>
        <dbReference type="Proteomes" id="UP000190274"/>
    </source>
</evidence>
<evidence type="ECO:0000256" key="1">
    <source>
        <dbReference type="SAM" id="Coils"/>
    </source>
</evidence>
<organism evidence="3 4">
    <name type="scientific">Lachancea dasiensis</name>
    <dbReference type="NCBI Taxonomy" id="1072105"/>
    <lineage>
        <taxon>Eukaryota</taxon>
        <taxon>Fungi</taxon>
        <taxon>Dikarya</taxon>
        <taxon>Ascomycota</taxon>
        <taxon>Saccharomycotina</taxon>
        <taxon>Saccharomycetes</taxon>
        <taxon>Saccharomycetales</taxon>
        <taxon>Saccharomycetaceae</taxon>
        <taxon>Lachancea</taxon>
    </lineage>
</organism>